<gene>
    <name evidence="2" type="ORF">HK105_204236</name>
</gene>
<accession>A0ABR4N9D2</accession>
<protein>
    <submittedName>
        <fullName evidence="2">Uncharacterized protein</fullName>
    </submittedName>
</protein>
<sequence length="112" mass="12357">MDRIGSAFEILVTPERALLAKDCKKFLSFFCGDSVVSFDDFTELVVYHAFMEAFLLESRDPALEIRKRLFLALATPTEDDRDDETGGGGGIPSSQVTHDDAIAEASGRLLRL</sequence>
<proteinExistence type="predicted"/>
<reference evidence="2 3" key="1">
    <citation type="submission" date="2023-09" db="EMBL/GenBank/DDBJ databases">
        <title>Pangenome analysis of Batrachochytrium dendrobatidis and related Chytrids.</title>
        <authorList>
            <person name="Yacoub M.N."/>
            <person name="Stajich J.E."/>
            <person name="James T.Y."/>
        </authorList>
    </citation>
    <scope>NUCLEOTIDE SEQUENCE [LARGE SCALE GENOMIC DNA]</scope>
    <source>
        <strain evidence="2 3">JEL0888</strain>
    </source>
</reference>
<keyword evidence="3" id="KW-1185">Reference proteome</keyword>
<comment type="caution">
    <text evidence="2">The sequence shown here is derived from an EMBL/GenBank/DDBJ whole genome shotgun (WGS) entry which is preliminary data.</text>
</comment>
<evidence type="ECO:0000313" key="2">
    <source>
        <dbReference type="EMBL" id="KAL2916145.1"/>
    </source>
</evidence>
<dbReference type="Proteomes" id="UP001527925">
    <property type="component" value="Unassembled WGS sequence"/>
</dbReference>
<evidence type="ECO:0000256" key="1">
    <source>
        <dbReference type="SAM" id="MobiDB-lite"/>
    </source>
</evidence>
<dbReference type="EMBL" id="JADGIZ020000018">
    <property type="protein sequence ID" value="KAL2916145.1"/>
    <property type="molecule type" value="Genomic_DNA"/>
</dbReference>
<name>A0ABR4N9D2_9FUNG</name>
<feature type="region of interest" description="Disordered" evidence="1">
    <location>
        <begin position="78"/>
        <end position="100"/>
    </location>
</feature>
<evidence type="ECO:0000313" key="3">
    <source>
        <dbReference type="Proteomes" id="UP001527925"/>
    </source>
</evidence>
<organism evidence="2 3">
    <name type="scientific">Polyrhizophydium stewartii</name>
    <dbReference type="NCBI Taxonomy" id="2732419"/>
    <lineage>
        <taxon>Eukaryota</taxon>
        <taxon>Fungi</taxon>
        <taxon>Fungi incertae sedis</taxon>
        <taxon>Chytridiomycota</taxon>
        <taxon>Chytridiomycota incertae sedis</taxon>
        <taxon>Chytridiomycetes</taxon>
        <taxon>Rhizophydiales</taxon>
        <taxon>Rhizophydiales incertae sedis</taxon>
        <taxon>Polyrhizophydium</taxon>
    </lineage>
</organism>